<evidence type="ECO:0000256" key="8">
    <source>
        <dbReference type="ARBA" id="ARBA00023065"/>
    </source>
</evidence>
<dbReference type="SUPFAM" id="SSF52540">
    <property type="entry name" value="P-loop containing nucleoside triphosphate hydrolases"/>
    <property type="match status" value="1"/>
</dbReference>
<keyword evidence="9" id="KW-0472">Membrane</keyword>
<evidence type="ECO:0000313" key="12">
    <source>
        <dbReference type="Proteomes" id="UP000706891"/>
    </source>
</evidence>
<dbReference type="GO" id="GO:0005524">
    <property type="term" value="F:ATP binding"/>
    <property type="evidence" value="ECO:0007669"/>
    <property type="project" value="UniProtKB-KW"/>
</dbReference>
<evidence type="ECO:0000256" key="7">
    <source>
        <dbReference type="ARBA" id="ARBA00023004"/>
    </source>
</evidence>
<protein>
    <submittedName>
        <fullName evidence="11">ABC transporter ATP-binding protein</fullName>
    </submittedName>
</protein>
<dbReference type="PANTHER" id="PTHR42771:SF2">
    <property type="entry name" value="IRON(3+)-HYDROXAMATE IMPORT ATP-BINDING PROTEIN FHUC"/>
    <property type="match status" value="1"/>
</dbReference>
<dbReference type="Pfam" id="PF00005">
    <property type="entry name" value="ABC_tran"/>
    <property type="match status" value="1"/>
</dbReference>
<keyword evidence="4" id="KW-0410">Iron transport</keyword>
<evidence type="ECO:0000256" key="1">
    <source>
        <dbReference type="ARBA" id="ARBA00004202"/>
    </source>
</evidence>
<feature type="domain" description="ABC transporter" evidence="10">
    <location>
        <begin position="2"/>
        <end position="242"/>
    </location>
</feature>
<evidence type="ECO:0000256" key="2">
    <source>
        <dbReference type="ARBA" id="ARBA00022448"/>
    </source>
</evidence>
<evidence type="ECO:0000313" key="11">
    <source>
        <dbReference type="EMBL" id="MBM6674550.1"/>
    </source>
</evidence>
<dbReference type="PANTHER" id="PTHR42771">
    <property type="entry name" value="IRON(3+)-HYDROXAMATE IMPORT ATP-BINDING PROTEIN FHUC"/>
    <property type="match status" value="1"/>
</dbReference>
<keyword evidence="5" id="KW-0547">Nucleotide-binding</keyword>
<dbReference type="InterPro" id="IPR003593">
    <property type="entry name" value="AAA+_ATPase"/>
</dbReference>
<dbReference type="EMBL" id="JACJJG010000093">
    <property type="protein sequence ID" value="MBM6674550.1"/>
    <property type="molecule type" value="Genomic_DNA"/>
</dbReference>
<dbReference type="AlphaFoldDB" id="A0A938WW80"/>
<evidence type="ECO:0000256" key="9">
    <source>
        <dbReference type="ARBA" id="ARBA00023136"/>
    </source>
</evidence>
<reference evidence="11" key="1">
    <citation type="submission" date="2020-08" db="EMBL/GenBank/DDBJ databases">
        <authorList>
            <person name="Cejkova D."/>
            <person name="Kubasova T."/>
            <person name="Jahodarova E."/>
            <person name="Rychlik I."/>
        </authorList>
    </citation>
    <scope>NUCLEOTIDE SEQUENCE</scope>
    <source>
        <strain evidence="11">An824</strain>
    </source>
</reference>
<reference evidence="11" key="2">
    <citation type="journal article" date="2021" name="Sci. Rep.">
        <title>The distribution of antibiotic resistance genes in chicken gut microbiota commensals.</title>
        <authorList>
            <person name="Juricova H."/>
            <person name="Matiasovicova J."/>
            <person name="Kubasova T."/>
            <person name="Cejkova D."/>
            <person name="Rychlik I."/>
        </authorList>
    </citation>
    <scope>NUCLEOTIDE SEQUENCE</scope>
    <source>
        <strain evidence="11">An824</strain>
    </source>
</reference>
<dbReference type="CDD" id="cd03214">
    <property type="entry name" value="ABC_Iron-Siderophores_B12_Hemin"/>
    <property type="match status" value="1"/>
</dbReference>
<keyword evidence="8" id="KW-0406">Ion transport</keyword>
<gene>
    <name evidence="11" type="ORF">H6A34_11775</name>
</gene>
<evidence type="ECO:0000256" key="5">
    <source>
        <dbReference type="ARBA" id="ARBA00022741"/>
    </source>
</evidence>
<dbReference type="InterPro" id="IPR051535">
    <property type="entry name" value="Siderophore_ABC-ATPase"/>
</dbReference>
<evidence type="ECO:0000256" key="6">
    <source>
        <dbReference type="ARBA" id="ARBA00022840"/>
    </source>
</evidence>
<name>A0A938WW80_9BACT</name>
<evidence type="ECO:0000256" key="3">
    <source>
        <dbReference type="ARBA" id="ARBA00022475"/>
    </source>
</evidence>
<dbReference type="Gene3D" id="3.40.50.300">
    <property type="entry name" value="P-loop containing nucleotide triphosphate hydrolases"/>
    <property type="match status" value="1"/>
</dbReference>
<organism evidence="11 12">
    <name type="scientific">Marseilla massiliensis</name>
    <dbReference type="NCBI Taxonomy" id="1841864"/>
    <lineage>
        <taxon>Bacteria</taxon>
        <taxon>Pseudomonadati</taxon>
        <taxon>Bacteroidota</taxon>
        <taxon>Bacteroidia</taxon>
        <taxon>Bacteroidales</taxon>
        <taxon>Prevotellaceae</taxon>
        <taxon>Marseilla</taxon>
    </lineage>
</organism>
<dbReference type="InterPro" id="IPR027417">
    <property type="entry name" value="P-loop_NTPase"/>
</dbReference>
<keyword evidence="12" id="KW-1185">Reference proteome</keyword>
<evidence type="ECO:0000259" key="10">
    <source>
        <dbReference type="PROSITE" id="PS50893"/>
    </source>
</evidence>
<sequence>MIHISNLSIGYRQHGGDRLVASGIEANIEGGRLTCLIGANGAGKSTLLKTLAAFIPKLGGSIYIKGKEISEYTHKELSRTVGVVLTTKPEGVNMTVSDVVTLGRTPYTGFWGMAGSADKHIVNESMEQVGITPLAARNVSTLSDGERQKMMIAKALAQQTPVIFLDEPTAYLDYPSKVETMLLLMRLSHEAGKTIFMSTHDLELALQTADTLWLMAGDGKISIGTPRELAENGALAAFVERSGITFDKSTLHVTVDKSVIR</sequence>
<dbReference type="RefSeq" id="WP_205105678.1">
    <property type="nucleotide sequence ID" value="NZ_JACJJG010000093.1"/>
</dbReference>
<comment type="subcellular location">
    <subcellularLocation>
        <location evidence="1">Cell membrane</location>
        <topology evidence="1">Peripheral membrane protein</topology>
    </subcellularLocation>
</comment>
<comment type="caution">
    <text evidence="11">The sequence shown here is derived from an EMBL/GenBank/DDBJ whole genome shotgun (WGS) entry which is preliminary data.</text>
</comment>
<dbReference type="InterPro" id="IPR003439">
    <property type="entry name" value="ABC_transporter-like_ATP-bd"/>
</dbReference>
<dbReference type="GO" id="GO:0005886">
    <property type="term" value="C:plasma membrane"/>
    <property type="evidence" value="ECO:0007669"/>
    <property type="project" value="UniProtKB-SubCell"/>
</dbReference>
<dbReference type="SMART" id="SM00382">
    <property type="entry name" value="AAA"/>
    <property type="match status" value="1"/>
</dbReference>
<keyword evidence="3" id="KW-1003">Cell membrane</keyword>
<dbReference type="Proteomes" id="UP000706891">
    <property type="component" value="Unassembled WGS sequence"/>
</dbReference>
<dbReference type="PROSITE" id="PS50893">
    <property type="entry name" value="ABC_TRANSPORTER_2"/>
    <property type="match status" value="1"/>
</dbReference>
<keyword evidence="7" id="KW-0408">Iron</keyword>
<accession>A0A938WW80</accession>
<keyword evidence="6 11" id="KW-0067">ATP-binding</keyword>
<dbReference type="GO" id="GO:0006826">
    <property type="term" value="P:iron ion transport"/>
    <property type="evidence" value="ECO:0007669"/>
    <property type="project" value="UniProtKB-KW"/>
</dbReference>
<proteinExistence type="predicted"/>
<keyword evidence="2" id="KW-0813">Transport</keyword>
<dbReference type="GO" id="GO:0016887">
    <property type="term" value="F:ATP hydrolysis activity"/>
    <property type="evidence" value="ECO:0007669"/>
    <property type="project" value="InterPro"/>
</dbReference>
<evidence type="ECO:0000256" key="4">
    <source>
        <dbReference type="ARBA" id="ARBA00022496"/>
    </source>
</evidence>